<feature type="signal peptide" evidence="2">
    <location>
        <begin position="1"/>
        <end position="21"/>
    </location>
</feature>
<evidence type="ECO:0000313" key="4">
    <source>
        <dbReference type="EMBL" id="PFG44785.1"/>
    </source>
</evidence>
<feature type="domain" description="DUF6318" evidence="3">
    <location>
        <begin position="49"/>
        <end position="192"/>
    </location>
</feature>
<dbReference type="PROSITE" id="PS51257">
    <property type="entry name" value="PROKAR_LIPOPROTEIN"/>
    <property type="match status" value="1"/>
</dbReference>
<dbReference type="Proteomes" id="UP000224130">
    <property type="component" value="Unassembled WGS sequence"/>
</dbReference>
<organism evidence="4 5">
    <name type="scientific">Isoptericola jiangsuensis</name>
    <dbReference type="NCBI Taxonomy" id="548579"/>
    <lineage>
        <taxon>Bacteria</taxon>
        <taxon>Bacillati</taxon>
        <taxon>Actinomycetota</taxon>
        <taxon>Actinomycetes</taxon>
        <taxon>Micrococcales</taxon>
        <taxon>Promicromonosporaceae</taxon>
        <taxon>Isoptericola</taxon>
    </lineage>
</organism>
<keyword evidence="2" id="KW-0732">Signal</keyword>
<dbReference type="OrthoDB" id="5148029at2"/>
<keyword evidence="5" id="KW-1185">Reference proteome</keyword>
<dbReference type="Pfam" id="PF19843">
    <property type="entry name" value="DUF6318"/>
    <property type="match status" value="1"/>
</dbReference>
<feature type="region of interest" description="Disordered" evidence="1">
    <location>
        <begin position="24"/>
        <end position="55"/>
    </location>
</feature>
<accession>A0A2A9F2V9</accession>
<dbReference type="EMBL" id="PDJJ01000001">
    <property type="protein sequence ID" value="PFG44785.1"/>
    <property type="molecule type" value="Genomic_DNA"/>
</dbReference>
<gene>
    <name evidence="4" type="ORF">ATJ88_3521</name>
</gene>
<comment type="caution">
    <text evidence="4">The sequence shown here is derived from an EMBL/GenBank/DDBJ whole genome shotgun (WGS) entry which is preliminary data.</text>
</comment>
<feature type="chain" id="PRO_5038419794" description="DUF6318 domain-containing protein" evidence="2">
    <location>
        <begin position="22"/>
        <end position="199"/>
    </location>
</feature>
<evidence type="ECO:0000256" key="1">
    <source>
        <dbReference type="SAM" id="MobiDB-lite"/>
    </source>
</evidence>
<reference evidence="4 5" key="1">
    <citation type="submission" date="2017-10" db="EMBL/GenBank/DDBJ databases">
        <title>Sequencing the genomes of 1000 actinobacteria strains.</title>
        <authorList>
            <person name="Klenk H.-P."/>
        </authorList>
    </citation>
    <scope>NUCLEOTIDE SEQUENCE [LARGE SCALE GENOMIC DNA]</scope>
    <source>
        <strain evidence="4 5">DSM 21863</strain>
    </source>
</reference>
<dbReference type="InterPro" id="IPR046281">
    <property type="entry name" value="DUF6318"/>
</dbReference>
<sequence>MPHPRAALAAVLIVLFTAACTPDDPPSASATPVAEPVATSSPTGPSPTSSSTAPVVVAPERPAALDDDGVEGAKAAAEYFALLDSYIMKTNDTAVYESMSHKACGTCEARLDQARTIAQNGDTFMGGEKTVRVVHAYLQDEPTGIWPLDVEVTTDDVWITDDQGTEVAAFDRVTYVSHYELALSNGSWVVVGISDLESD</sequence>
<proteinExistence type="predicted"/>
<feature type="compositionally biased region" description="Low complexity" evidence="1">
    <location>
        <begin position="36"/>
        <end position="55"/>
    </location>
</feature>
<evidence type="ECO:0000313" key="5">
    <source>
        <dbReference type="Proteomes" id="UP000224130"/>
    </source>
</evidence>
<evidence type="ECO:0000256" key="2">
    <source>
        <dbReference type="SAM" id="SignalP"/>
    </source>
</evidence>
<evidence type="ECO:0000259" key="3">
    <source>
        <dbReference type="Pfam" id="PF19843"/>
    </source>
</evidence>
<protein>
    <recommendedName>
        <fullName evidence="3">DUF6318 domain-containing protein</fullName>
    </recommendedName>
</protein>
<name>A0A2A9F2V9_9MICO</name>
<dbReference type="RefSeq" id="WP_098464941.1">
    <property type="nucleotide sequence ID" value="NZ_PDJJ01000001.1"/>
</dbReference>
<dbReference type="AlphaFoldDB" id="A0A2A9F2V9"/>